<proteinExistence type="predicted"/>
<accession>A0A6H0A874</accession>
<evidence type="ECO:0000313" key="1">
    <source>
        <dbReference type="EMBL" id="QIS36106.1"/>
    </source>
</evidence>
<dbReference type="AlphaFoldDB" id="A0A6H0A874"/>
<dbReference type="EMBL" id="MN823996">
    <property type="protein sequence ID" value="QIS36106.1"/>
    <property type="molecule type" value="Genomic_DNA"/>
</dbReference>
<protein>
    <submittedName>
        <fullName evidence="1">Uncharacterized protein</fullName>
    </submittedName>
</protein>
<geneLocation type="plasmid" evidence="1">
    <name>p0239-FIIK</name>
</geneLocation>
<organism evidence="1">
    <name type="scientific">Klebsiella pneumoniae</name>
    <dbReference type="NCBI Taxonomy" id="573"/>
    <lineage>
        <taxon>Bacteria</taxon>
        <taxon>Pseudomonadati</taxon>
        <taxon>Pseudomonadota</taxon>
        <taxon>Gammaproteobacteria</taxon>
        <taxon>Enterobacterales</taxon>
        <taxon>Enterobacteriaceae</taxon>
        <taxon>Klebsiella/Raoultella group</taxon>
        <taxon>Klebsiella</taxon>
        <taxon>Klebsiella pneumoniae complex</taxon>
    </lineage>
</organism>
<keyword evidence="1" id="KW-0614">Plasmid</keyword>
<sequence length="44" mass="5285">MLLLFLWLCLTFLSHNLLRGHLRLLTRWRGSVVEPHSANREKTR</sequence>
<reference evidence="1" key="1">
    <citation type="submission" date="2019-12" db="EMBL/GenBank/DDBJ databases">
        <title>Complete sequence of Tn6502.</title>
        <authorList>
            <person name="Zhou D."/>
        </authorList>
    </citation>
    <scope>NUCLEOTIDE SEQUENCE</scope>
    <source>
        <strain evidence="1">0239</strain>
        <plasmid evidence="1">p0239-FIIK</plasmid>
    </source>
</reference>
<name>A0A6H0A874_KLEPN</name>